<gene>
    <name evidence="2" type="ORF">RFM42_09945</name>
</gene>
<dbReference type="InterPro" id="IPR036237">
    <property type="entry name" value="Xyl_isomerase-like_sf"/>
</dbReference>
<keyword evidence="3" id="KW-1185">Reference proteome</keyword>
<sequence length="275" mass="28968">MYPAIFARTYPLGPVDQLLSAIGQDGYEGMQFNLSCLGLPSLPDTVPAAELKAFAEASRAQGLAIAGLSGTYNMAHPDEVLRRAARARFANVVAAAPLLGAPIVTLCTGSRNADDMWAAHPDNASPSAWADMRAELDAALELAEKHDVRLGIEPEPGNVVADAVLARRILDEVGNPRLGIILDAANLVGDRLSDQARVMEEAVDLLGENIILAHAKDIDRAGKIVATGAGAVDLHRFLRLLRSCGYGQAVVAHGFEHKDAAASGVALRALLKDVS</sequence>
<keyword evidence="2" id="KW-0413">Isomerase</keyword>
<dbReference type="RefSeq" id="WP_320246716.1">
    <property type="nucleotide sequence ID" value="NZ_JAVIIQ010000003.1"/>
</dbReference>
<dbReference type="Pfam" id="PF01261">
    <property type="entry name" value="AP_endonuc_2"/>
    <property type="match status" value="1"/>
</dbReference>
<dbReference type="Proteomes" id="UP001285154">
    <property type="component" value="Unassembled WGS sequence"/>
</dbReference>
<comment type="caution">
    <text evidence="2">The sequence shown here is derived from an EMBL/GenBank/DDBJ whole genome shotgun (WGS) entry which is preliminary data.</text>
</comment>
<dbReference type="InterPro" id="IPR013022">
    <property type="entry name" value="Xyl_isomerase-like_TIM-brl"/>
</dbReference>
<evidence type="ECO:0000259" key="1">
    <source>
        <dbReference type="Pfam" id="PF01261"/>
    </source>
</evidence>
<accession>A0ABU5A0V0</accession>
<reference evidence="2 3" key="1">
    <citation type="submission" date="2023-08" db="EMBL/GenBank/DDBJ databases">
        <title>Implementing the SeqCode for naming new Mesorhizobium species isolated from Vachellia karroo root nodules.</title>
        <authorList>
            <person name="Van Lill M."/>
        </authorList>
    </citation>
    <scope>NUCLEOTIDE SEQUENCE [LARGE SCALE GENOMIC DNA]</scope>
    <source>
        <strain evidence="2 3">VK25D</strain>
    </source>
</reference>
<proteinExistence type="predicted"/>
<evidence type="ECO:0000313" key="3">
    <source>
        <dbReference type="Proteomes" id="UP001285154"/>
    </source>
</evidence>
<protein>
    <submittedName>
        <fullName evidence="2">Sugar phosphate isomerase/epimerase</fullName>
    </submittedName>
</protein>
<organism evidence="2 3">
    <name type="scientific">Mesorhizobium vachelliae</name>
    <dbReference type="NCBI Taxonomy" id="3072309"/>
    <lineage>
        <taxon>Bacteria</taxon>
        <taxon>Pseudomonadati</taxon>
        <taxon>Pseudomonadota</taxon>
        <taxon>Alphaproteobacteria</taxon>
        <taxon>Hyphomicrobiales</taxon>
        <taxon>Phyllobacteriaceae</taxon>
        <taxon>Mesorhizobium</taxon>
    </lineage>
</organism>
<dbReference type="PANTHER" id="PTHR12110:SF21">
    <property type="entry name" value="XYLOSE ISOMERASE-LIKE TIM BARREL DOMAIN-CONTAINING PROTEIN"/>
    <property type="match status" value="1"/>
</dbReference>
<dbReference type="PANTHER" id="PTHR12110">
    <property type="entry name" value="HYDROXYPYRUVATE ISOMERASE"/>
    <property type="match status" value="1"/>
</dbReference>
<feature type="domain" description="Xylose isomerase-like TIM barrel" evidence="1">
    <location>
        <begin position="25"/>
        <end position="259"/>
    </location>
</feature>
<evidence type="ECO:0000313" key="2">
    <source>
        <dbReference type="EMBL" id="MDX8531304.1"/>
    </source>
</evidence>
<dbReference type="Gene3D" id="3.20.20.150">
    <property type="entry name" value="Divalent-metal-dependent TIM barrel enzymes"/>
    <property type="match status" value="1"/>
</dbReference>
<dbReference type="GO" id="GO:0016853">
    <property type="term" value="F:isomerase activity"/>
    <property type="evidence" value="ECO:0007669"/>
    <property type="project" value="UniProtKB-KW"/>
</dbReference>
<dbReference type="EMBL" id="JAVIIQ010000003">
    <property type="protein sequence ID" value="MDX8531304.1"/>
    <property type="molecule type" value="Genomic_DNA"/>
</dbReference>
<name>A0ABU5A0V0_9HYPH</name>
<dbReference type="InterPro" id="IPR050312">
    <property type="entry name" value="IolE/XylAMocC-like"/>
</dbReference>
<dbReference type="SUPFAM" id="SSF51658">
    <property type="entry name" value="Xylose isomerase-like"/>
    <property type="match status" value="1"/>
</dbReference>